<proteinExistence type="predicted"/>
<evidence type="ECO:0000256" key="1">
    <source>
        <dbReference type="SAM" id="MobiDB-lite"/>
    </source>
</evidence>
<evidence type="ECO:0000313" key="3">
    <source>
        <dbReference type="Proteomes" id="UP000729402"/>
    </source>
</evidence>
<organism evidence="2 3">
    <name type="scientific">Zizania palustris</name>
    <name type="common">Northern wild rice</name>
    <dbReference type="NCBI Taxonomy" id="103762"/>
    <lineage>
        <taxon>Eukaryota</taxon>
        <taxon>Viridiplantae</taxon>
        <taxon>Streptophyta</taxon>
        <taxon>Embryophyta</taxon>
        <taxon>Tracheophyta</taxon>
        <taxon>Spermatophyta</taxon>
        <taxon>Magnoliopsida</taxon>
        <taxon>Liliopsida</taxon>
        <taxon>Poales</taxon>
        <taxon>Poaceae</taxon>
        <taxon>BOP clade</taxon>
        <taxon>Oryzoideae</taxon>
        <taxon>Oryzeae</taxon>
        <taxon>Zizaniinae</taxon>
        <taxon>Zizania</taxon>
    </lineage>
</organism>
<feature type="region of interest" description="Disordered" evidence="1">
    <location>
        <begin position="1"/>
        <end position="40"/>
    </location>
</feature>
<name>A0A8J5S854_ZIZPA</name>
<evidence type="ECO:0000313" key="2">
    <source>
        <dbReference type="EMBL" id="KAG8066868.1"/>
    </source>
</evidence>
<gene>
    <name evidence="2" type="ORF">GUJ93_ZPchr0004g40492</name>
</gene>
<keyword evidence="3" id="KW-1185">Reference proteome</keyword>
<feature type="region of interest" description="Disordered" evidence="1">
    <location>
        <begin position="62"/>
        <end position="89"/>
    </location>
</feature>
<dbReference type="Proteomes" id="UP000729402">
    <property type="component" value="Unassembled WGS sequence"/>
</dbReference>
<dbReference type="EMBL" id="JAAALK010000285">
    <property type="protein sequence ID" value="KAG8066868.1"/>
    <property type="molecule type" value="Genomic_DNA"/>
</dbReference>
<sequence>MTSGRGDKRKGGSGQGRDGVRWRCASSTRPISRFPPGSMPWCSTAPARCPSSSAMPRTCARNVRTAGRTAQAHGGHRRTAGRHREREER</sequence>
<feature type="compositionally biased region" description="Basic and acidic residues" evidence="1">
    <location>
        <begin position="1"/>
        <end position="10"/>
    </location>
</feature>
<dbReference type="AlphaFoldDB" id="A0A8J5S854"/>
<protein>
    <submittedName>
        <fullName evidence="2">Uncharacterized protein</fullName>
    </submittedName>
</protein>
<reference evidence="2" key="1">
    <citation type="journal article" date="2021" name="bioRxiv">
        <title>Whole Genome Assembly and Annotation of Northern Wild Rice, Zizania palustris L., Supports a Whole Genome Duplication in the Zizania Genus.</title>
        <authorList>
            <person name="Haas M."/>
            <person name="Kono T."/>
            <person name="Macchietto M."/>
            <person name="Millas R."/>
            <person name="McGilp L."/>
            <person name="Shao M."/>
            <person name="Duquette J."/>
            <person name="Hirsch C.N."/>
            <person name="Kimball J."/>
        </authorList>
    </citation>
    <scope>NUCLEOTIDE SEQUENCE</scope>
    <source>
        <tissue evidence="2">Fresh leaf tissue</tissue>
    </source>
</reference>
<reference evidence="2" key="2">
    <citation type="submission" date="2021-02" db="EMBL/GenBank/DDBJ databases">
        <authorList>
            <person name="Kimball J.A."/>
            <person name="Haas M.W."/>
            <person name="Macchietto M."/>
            <person name="Kono T."/>
            <person name="Duquette J."/>
            <person name="Shao M."/>
        </authorList>
    </citation>
    <scope>NUCLEOTIDE SEQUENCE</scope>
    <source>
        <tissue evidence="2">Fresh leaf tissue</tissue>
    </source>
</reference>
<comment type="caution">
    <text evidence="2">The sequence shown here is derived from an EMBL/GenBank/DDBJ whole genome shotgun (WGS) entry which is preliminary data.</text>
</comment>
<accession>A0A8J5S854</accession>